<dbReference type="EMBL" id="PYDT01000011">
    <property type="protein sequence ID" value="THU43778.1"/>
    <property type="molecule type" value="Genomic_DNA"/>
</dbReference>
<evidence type="ECO:0000256" key="1">
    <source>
        <dbReference type="SAM" id="MobiDB-lite"/>
    </source>
</evidence>
<dbReference type="Proteomes" id="UP000317650">
    <property type="component" value="Chromosome 2"/>
</dbReference>
<gene>
    <name evidence="2" type="ORF">C4D60_Mb02t00360</name>
</gene>
<comment type="caution">
    <text evidence="2">The sequence shown here is derived from an EMBL/GenBank/DDBJ whole genome shotgun (WGS) entry which is preliminary data.</text>
</comment>
<reference evidence="2 3" key="1">
    <citation type="journal article" date="2019" name="Nat. Plants">
        <title>Genome sequencing of Musa balbisiana reveals subgenome evolution and function divergence in polyploid bananas.</title>
        <authorList>
            <person name="Yao X."/>
        </authorList>
    </citation>
    <scope>NUCLEOTIDE SEQUENCE [LARGE SCALE GENOMIC DNA]</scope>
    <source>
        <strain evidence="3">cv. DH-PKW</strain>
        <tissue evidence="2">Leaves</tissue>
    </source>
</reference>
<accession>A0A4S8I773</accession>
<evidence type="ECO:0000313" key="3">
    <source>
        <dbReference type="Proteomes" id="UP000317650"/>
    </source>
</evidence>
<proteinExistence type="predicted"/>
<dbReference type="AlphaFoldDB" id="A0A4S8I773"/>
<organism evidence="2 3">
    <name type="scientific">Musa balbisiana</name>
    <name type="common">Banana</name>
    <dbReference type="NCBI Taxonomy" id="52838"/>
    <lineage>
        <taxon>Eukaryota</taxon>
        <taxon>Viridiplantae</taxon>
        <taxon>Streptophyta</taxon>
        <taxon>Embryophyta</taxon>
        <taxon>Tracheophyta</taxon>
        <taxon>Spermatophyta</taxon>
        <taxon>Magnoliopsida</taxon>
        <taxon>Liliopsida</taxon>
        <taxon>Zingiberales</taxon>
        <taxon>Musaceae</taxon>
        <taxon>Musa</taxon>
    </lineage>
</organism>
<feature type="region of interest" description="Disordered" evidence="1">
    <location>
        <begin position="117"/>
        <end position="139"/>
    </location>
</feature>
<name>A0A4S8I773_MUSBA</name>
<evidence type="ECO:0000313" key="2">
    <source>
        <dbReference type="EMBL" id="THU43778.1"/>
    </source>
</evidence>
<keyword evidence="3" id="KW-1185">Reference proteome</keyword>
<sequence>MAAAAAAAIDQYTPLLMAALSSATFWSPGCPSGPAGAGGDAFADVDVPALGASAALLSVSGAGAGAGGSAGLNSSIGSSTLSMVYTARGSSSIKVPMMEASEGGAALPRHEGRQVDLRGRSDRGLGGRGGEGGTDLDDGEVVRDLLDGLDEGGSGEGGGGEEYVAGSLIRDVDEAGGVGCCSGGLKQGGGEGGAAGELVELLGAEVVDEDVEGEEVLEGIEGEARVGSEEGRHGGVVDGEDGDGETAVDLACEVGGCKVVVEGGELRVLRQNARDVVPSR</sequence>
<protein>
    <submittedName>
        <fullName evidence="2">Uncharacterized protein</fullName>
    </submittedName>
</protein>